<dbReference type="PANTHER" id="PTHR45138">
    <property type="entry name" value="REGULATORY COMPONENTS OF SENSORY TRANSDUCTION SYSTEM"/>
    <property type="match status" value="1"/>
</dbReference>
<dbReference type="CDD" id="cd12914">
    <property type="entry name" value="PDC1_DGC_like"/>
    <property type="match status" value="1"/>
</dbReference>
<dbReference type="Gene3D" id="3.30.70.270">
    <property type="match status" value="1"/>
</dbReference>
<proteinExistence type="predicted"/>
<dbReference type="AlphaFoldDB" id="A0A9X0W9E0"/>
<dbReference type="CDD" id="cd12915">
    <property type="entry name" value="PDC2_DGC_like"/>
    <property type="match status" value="1"/>
</dbReference>
<dbReference type="SMART" id="SM00267">
    <property type="entry name" value="GGDEF"/>
    <property type="match status" value="1"/>
</dbReference>
<evidence type="ECO:0000259" key="5">
    <source>
        <dbReference type="PROSITE" id="PS50887"/>
    </source>
</evidence>
<gene>
    <name evidence="6" type="ORF">CKO42_12425</name>
</gene>
<feature type="domain" description="GGDEF" evidence="5">
    <location>
        <begin position="348"/>
        <end position="482"/>
    </location>
</feature>
<evidence type="ECO:0000256" key="1">
    <source>
        <dbReference type="ARBA" id="ARBA00001946"/>
    </source>
</evidence>
<keyword evidence="7" id="KW-1185">Reference proteome</keyword>
<reference evidence="6 7" key="1">
    <citation type="journal article" date="2020" name="Microorganisms">
        <title>Osmotic Adaptation and Compatible Solute Biosynthesis of Phototrophic Bacteria as Revealed from Genome Analyses.</title>
        <authorList>
            <person name="Imhoff J.F."/>
            <person name="Rahn T."/>
            <person name="Kunzel S."/>
            <person name="Keller A."/>
            <person name="Neulinger S.C."/>
        </authorList>
    </citation>
    <scope>NUCLEOTIDE SEQUENCE [LARGE SCALE GENOMIC DNA]</scope>
    <source>
        <strain evidence="6 7">DSM 25653</strain>
    </source>
</reference>
<evidence type="ECO:0000313" key="7">
    <source>
        <dbReference type="Proteomes" id="UP001138768"/>
    </source>
</evidence>
<dbReference type="InterPro" id="IPR050469">
    <property type="entry name" value="Diguanylate_Cyclase"/>
</dbReference>
<feature type="transmembrane region" description="Helical" evidence="4">
    <location>
        <begin position="282"/>
        <end position="301"/>
    </location>
</feature>
<dbReference type="NCBIfam" id="TIGR00254">
    <property type="entry name" value="GGDEF"/>
    <property type="match status" value="1"/>
</dbReference>
<evidence type="ECO:0000256" key="2">
    <source>
        <dbReference type="ARBA" id="ARBA00012528"/>
    </source>
</evidence>
<comment type="catalytic activity">
    <reaction evidence="3">
        <text>2 GTP = 3',3'-c-di-GMP + 2 diphosphate</text>
        <dbReference type="Rhea" id="RHEA:24898"/>
        <dbReference type="ChEBI" id="CHEBI:33019"/>
        <dbReference type="ChEBI" id="CHEBI:37565"/>
        <dbReference type="ChEBI" id="CHEBI:58805"/>
        <dbReference type="EC" id="2.7.7.65"/>
    </reaction>
</comment>
<dbReference type="InterPro" id="IPR043128">
    <property type="entry name" value="Rev_trsase/Diguanyl_cyclase"/>
</dbReference>
<dbReference type="EMBL" id="NRRY01000019">
    <property type="protein sequence ID" value="MBK1619226.1"/>
    <property type="molecule type" value="Genomic_DNA"/>
</dbReference>
<evidence type="ECO:0000256" key="3">
    <source>
        <dbReference type="ARBA" id="ARBA00034247"/>
    </source>
</evidence>
<dbReference type="FunFam" id="3.30.70.270:FF:000001">
    <property type="entry name" value="Diguanylate cyclase domain protein"/>
    <property type="match status" value="1"/>
</dbReference>
<keyword evidence="4" id="KW-0472">Membrane</keyword>
<dbReference type="Proteomes" id="UP001138768">
    <property type="component" value="Unassembled WGS sequence"/>
</dbReference>
<dbReference type="SUPFAM" id="SSF55073">
    <property type="entry name" value="Nucleotide cyclase"/>
    <property type="match status" value="1"/>
</dbReference>
<name>A0A9X0W9E0_9GAMM</name>
<protein>
    <recommendedName>
        <fullName evidence="2">diguanylate cyclase</fullName>
        <ecNumber evidence="2">2.7.7.65</ecNumber>
    </recommendedName>
</protein>
<evidence type="ECO:0000256" key="4">
    <source>
        <dbReference type="SAM" id="Phobius"/>
    </source>
</evidence>
<comment type="caution">
    <text evidence="6">The sequence shown here is derived from an EMBL/GenBank/DDBJ whole genome shotgun (WGS) entry which is preliminary data.</text>
</comment>
<dbReference type="GO" id="GO:0052621">
    <property type="term" value="F:diguanylate cyclase activity"/>
    <property type="evidence" value="ECO:0007669"/>
    <property type="project" value="UniProtKB-EC"/>
</dbReference>
<dbReference type="RefSeq" id="WP_200244357.1">
    <property type="nucleotide sequence ID" value="NZ_NRRY01000019.1"/>
</dbReference>
<organism evidence="6 7">
    <name type="scientific">Lamprobacter modestohalophilus</name>
    <dbReference type="NCBI Taxonomy" id="1064514"/>
    <lineage>
        <taxon>Bacteria</taxon>
        <taxon>Pseudomonadati</taxon>
        <taxon>Pseudomonadota</taxon>
        <taxon>Gammaproteobacteria</taxon>
        <taxon>Chromatiales</taxon>
        <taxon>Chromatiaceae</taxon>
        <taxon>Lamprobacter</taxon>
    </lineage>
</organism>
<dbReference type="PROSITE" id="PS50887">
    <property type="entry name" value="GGDEF"/>
    <property type="match status" value="1"/>
</dbReference>
<dbReference type="Gene3D" id="3.30.450.20">
    <property type="entry name" value="PAS domain"/>
    <property type="match status" value="2"/>
</dbReference>
<dbReference type="CDD" id="cd01949">
    <property type="entry name" value="GGDEF"/>
    <property type="match status" value="1"/>
</dbReference>
<dbReference type="EC" id="2.7.7.65" evidence="2"/>
<dbReference type="Pfam" id="PF00990">
    <property type="entry name" value="GGDEF"/>
    <property type="match status" value="1"/>
</dbReference>
<dbReference type="InterPro" id="IPR029787">
    <property type="entry name" value="Nucleotide_cyclase"/>
</dbReference>
<comment type="cofactor">
    <cofactor evidence="1">
        <name>Mg(2+)</name>
        <dbReference type="ChEBI" id="CHEBI:18420"/>
    </cofactor>
</comment>
<dbReference type="InterPro" id="IPR000160">
    <property type="entry name" value="GGDEF_dom"/>
</dbReference>
<sequence length="489" mass="54932">MQKRSSGLTTYALLLGLSSLLLGLLLWSSYQRTWELQESRLAFSSELIAEWIHGAFVASDYLLRDMAGQIAPDDLRYPHPDPQAHADLSQRLEQRYKTFPHAFLYGAFDRQCVVTHGNARLGYDASEREYCQRLQADPELDSLVTRGYRSNIGPVNVTHARALRDEDGRFLGLVAIALDLEFFSQWLARMGTGRLDSLAIEDDQQMLLARYPPFPQAIGQLFDDPTMNDFFASDEQFRVYPPVRSPVDQKHRYFGTRKVEGTPYTIILGIDRANWLADWYRLAWLAVLGWTLIMALGFIALRNYLRLLEGRNALHQQARTDPLTGIANRSYFTALAEREIARARRTQGWIALLMVDVDRFKTINDTHGHHVGDRALKTFAACCSRVTRAEDVVGRWGGDEFVVLISQDQTAALGLAERLLEEIRAAKILNDQGEPLSLSASIGVACLRADHPLDLDALLHQADLAMLEVKRSGRGRIGTLTDAAVSSSG</sequence>
<keyword evidence="4" id="KW-1133">Transmembrane helix</keyword>
<accession>A0A9X0W9E0</accession>
<dbReference type="PANTHER" id="PTHR45138:SF9">
    <property type="entry name" value="DIGUANYLATE CYCLASE DGCM-RELATED"/>
    <property type="match status" value="1"/>
</dbReference>
<evidence type="ECO:0000313" key="6">
    <source>
        <dbReference type="EMBL" id="MBK1619226.1"/>
    </source>
</evidence>
<keyword evidence="4" id="KW-0812">Transmembrane</keyword>